<dbReference type="PRINTS" id="PR00088">
    <property type="entry name" value="HAEMOXYGNASE"/>
</dbReference>
<dbReference type="RefSeq" id="WP_066167104.1">
    <property type="nucleotide sequence ID" value="NZ_CP136137.1"/>
</dbReference>
<gene>
    <name evidence="8" type="ORF">RVF87_03035</name>
</gene>
<evidence type="ECO:0000313" key="9">
    <source>
        <dbReference type="Proteomes" id="UP001479933"/>
    </source>
</evidence>
<evidence type="ECO:0000313" key="8">
    <source>
        <dbReference type="EMBL" id="WYY08072.1"/>
    </source>
</evidence>
<dbReference type="Gene3D" id="1.20.910.10">
    <property type="entry name" value="Heme oxygenase-like"/>
    <property type="match status" value="1"/>
</dbReference>
<dbReference type="Pfam" id="PF01126">
    <property type="entry name" value="Heme_oxygenase"/>
    <property type="match status" value="1"/>
</dbReference>
<organism evidence="8 9">
    <name type="scientific">Gordonia hydrophobica</name>
    <dbReference type="NCBI Taxonomy" id="40516"/>
    <lineage>
        <taxon>Bacteria</taxon>
        <taxon>Bacillati</taxon>
        <taxon>Actinomycetota</taxon>
        <taxon>Actinomycetes</taxon>
        <taxon>Mycobacteriales</taxon>
        <taxon>Gordoniaceae</taxon>
        <taxon>Gordonia</taxon>
    </lineage>
</organism>
<keyword evidence="4" id="KW-0479">Metal-binding</keyword>
<dbReference type="InterPro" id="IPR016084">
    <property type="entry name" value="Haem_Oase-like_multi-hlx"/>
</dbReference>
<comment type="catalytic activity">
    <reaction evidence="7">
        <text>heme b + 3 reduced [NADPH--hemoprotein reductase] + 3 O2 = biliverdin IXalpha + CO + Fe(2+) + 3 oxidized [NADPH--hemoprotein reductase] + 3 H2O + H(+)</text>
        <dbReference type="Rhea" id="RHEA:21764"/>
        <dbReference type="Rhea" id="RHEA-COMP:11964"/>
        <dbReference type="Rhea" id="RHEA-COMP:11965"/>
        <dbReference type="ChEBI" id="CHEBI:15377"/>
        <dbReference type="ChEBI" id="CHEBI:15378"/>
        <dbReference type="ChEBI" id="CHEBI:15379"/>
        <dbReference type="ChEBI" id="CHEBI:17245"/>
        <dbReference type="ChEBI" id="CHEBI:29033"/>
        <dbReference type="ChEBI" id="CHEBI:57618"/>
        <dbReference type="ChEBI" id="CHEBI:57991"/>
        <dbReference type="ChEBI" id="CHEBI:58210"/>
        <dbReference type="ChEBI" id="CHEBI:60344"/>
        <dbReference type="EC" id="1.14.14.18"/>
    </reaction>
</comment>
<keyword evidence="9" id="KW-1185">Reference proteome</keyword>
<name>A0ABZ2U3B0_9ACTN</name>
<evidence type="ECO:0000256" key="3">
    <source>
        <dbReference type="ARBA" id="ARBA00022617"/>
    </source>
</evidence>
<dbReference type="CDD" id="cd19165">
    <property type="entry name" value="HemeO"/>
    <property type="match status" value="1"/>
</dbReference>
<dbReference type="SUPFAM" id="SSF48613">
    <property type="entry name" value="Heme oxygenase-like"/>
    <property type="match status" value="1"/>
</dbReference>
<protein>
    <recommendedName>
        <fullName evidence="2">heme oxygenase (biliverdin-producing)</fullName>
        <ecNumber evidence="2">1.14.14.18</ecNumber>
    </recommendedName>
</protein>
<proteinExistence type="inferred from homology"/>
<reference evidence="8 9" key="1">
    <citation type="journal article" date="2023" name="Virus Evol.">
        <title>Computational host range prediction-The good, the bad, and the ugly.</title>
        <authorList>
            <person name="Howell A.A."/>
            <person name="Versoza C.J."/>
            <person name="Pfeifer S.P."/>
        </authorList>
    </citation>
    <scope>NUCLEOTIDE SEQUENCE [LARGE SCALE GENOMIC DNA]</scope>
    <source>
        <strain evidence="8 9">1610/1b</strain>
    </source>
</reference>
<dbReference type="PROSITE" id="PS00593">
    <property type="entry name" value="HEME_OXYGENASE"/>
    <property type="match status" value="1"/>
</dbReference>
<evidence type="ECO:0000256" key="1">
    <source>
        <dbReference type="ARBA" id="ARBA00006134"/>
    </source>
</evidence>
<dbReference type="Proteomes" id="UP001479933">
    <property type="component" value="Chromosome"/>
</dbReference>
<dbReference type="EMBL" id="CP136137">
    <property type="protein sequence ID" value="WYY08072.1"/>
    <property type="molecule type" value="Genomic_DNA"/>
</dbReference>
<keyword evidence="3" id="KW-0349">Heme</keyword>
<dbReference type="PIRSF" id="PIRSF000343">
    <property type="entry name" value="Haem_Oase"/>
    <property type="match status" value="1"/>
</dbReference>
<evidence type="ECO:0000256" key="4">
    <source>
        <dbReference type="ARBA" id="ARBA00022723"/>
    </source>
</evidence>
<dbReference type="PANTHER" id="PTHR10720">
    <property type="entry name" value="HEME OXYGENASE"/>
    <property type="match status" value="1"/>
</dbReference>
<evidence type="ECO:0000256" key="7">
    <source>
        <dbReference type="ARBA" id="ARBA00048328"/>
    </source>
</evidence>
<sequence length="227" mass="25278">MTITTPPDLASDLRLSVQMKEGSRIEHEQAENSEFMAELLDGRINAAGYIAYLQRLRIVYAALEITSRALANDAHVRHVHDPALDRLASIDADLADWSRISGVSLEPVVSPAADAYAQRLTEAAEWGGDLVAHHYTRYLGDLSGGQAVGRILDRSFELDGAGIAMYAFDLRSAVKPYKDDYRRALDTIGDALTPEQRIRIVDEVRVAFALNHDLFAELGRQIEQFRR</sequence>
<keyword evidence="6" id="KW-0408">Iron</keyword>
<dbReference type="InterPro" id="IPR018207">
    <property type="entry name" value="Haem_oxygenase_CS"/>
</dbReference>
<accession>A0ABZ2U3B0</accession>
<keyword evidence="5" id="KW-0560">Oxidoreductase</keyword>
<dbReference type="InterPro" id="IPR002051">
    <property type="entry name" value="Haem_Oase"/>
</dbReference>
<dbReference type="InterPro" id="IPR016053">
    <property type="entry name" value="Haem_Oase-like"/>
</dbReference>
<evidence type="ECO:0000256" key="5">
    <source>
        <dbReference type="ARBA" id="ARBA00023002"/>
    </source>
</evidence>
<dbReference type="PANTHER" id="PTHR10720:SF0">
    <property type="entry name" value="HEME OXYGENASE"/>
    <property type="match status" value="1"/>
</dbReference>
<dbReference type="EC" id="1.14.14.18" evidence="2"/>
<evidence type="ECO:0000256" key="6">
    <source>
        <dbReference type="ARBA" id="ARBA00023004"/>
    </source>
</evidence>
<comment type="similarity">
    <text evidence="1">Belongs to the heme oxygenase family.</text>
</comment>
<evidence type="ECO:0000256" key="2">
    <source>
        <dbReference type="ARBA" id="ARBA00012360"/>
    </source>
</evidence>